<gene>
    <name evidence="2" type="ORF">SEUCBS140593_003063</name>
</gene>
<dbReference type="Proteomes" id="UP001642482">
    <property type="component" value="Unassembled WGS sequence"/>
</dbReference>
<dbReference type="EMBL" id="CAWUHD010000022">
    <property type="protein sequence ID" value="CAK7217019.1"/>
    <property type="molecule type" value="Genomic_DNA"/>
</dbReference>
<accession>A0ABP0BCN6</accession>
<proteinExistence type="predicted"/>
<protein>
    <submittedName>
        <fullName evidence="2">Uncharacterized protein</fullName>
    </submittedName>
</protein>
<reference evidence="2 3" key="1">
    <citation type="submission" date="2024-01" db="EMBL/GenBank/DDBJ databases">
        <authorList>
            <person name="Allen C."/>
            <person name="Tagirdzhanova G."/>
        </authorList>
    </citation>
    <scope>NUCLEOTIDE SEQUENCE [LARGE SCALE GENOMIC DNA]</scope>
</reference>
<evidence type="ECO:0000313" key="2">
    <source>
        <dbReference type="EMBL" id="CAK7217019.1"/>
    </source>
</evidence>
<feature type="region of interest" description="Disordered" evidence="1">
    <location>
        <begin position="182"/>
        <end position="203"/>
    </location>
</feature>
<organism evidence="2 3">
    <name type="scientific">Sporothrix eucalyptigena</name>
    <dbReference type="NCBI Taxonomy" id="1812306"/>
    <lineage>
        <taxon>Eukaryota</taxon>
        <taxon>Fungi</taxon>
        <taxon>Dikarya</taxon>
        <taxon>Ascomycota</taxon>
        <taxon>Pezizomycotina</taxon>
        <taxon>Sordariomycetes</taxon>
        <taxon>Sordariomycetidae</taxon>
        <taxon>Ophiostomatales</taxon>
        <taxon>Ophiostomataceae</taxon>
        <taxon>Sporothrix</taxon>
    </lineage>
</organism>
<evidence type="ECO:0000313" key="3">
    <source>
        <dbReference type="Proteomes" id="UP001642482"/>
    </source>
</evidence>
<keyword evidence="3" id="KW-1185">Reference proteome</keyword>
<comment type="caution">
    <text evidence="2">The sequence shown here is derived from an EMBL/GenBank/DDBJ whole genome shotgun (WGS) entry which is preliminary data.</text>
</comment>
<feature type="compositionally biased region" description="Low complexity" evidence="1">
    <location>
        <begin position="188"/>
        <end position="198"/>
    </location>
</feature>
<name>A0ABP0BCN6_9PEZI</name>
<sequence>MKPSNFGPFFSPLKLQLAIRDYWEKDTAAVNKARTALRDVLGYPIRIDPEWVQLLAALDKIYPDRQTLAQAVAGCVEVWCRVLAELLEGADNADAAQQEWLETLMEKLDPQGGLRLYVTVVGDDTAQLPQLVTEPGTAWAEERTAFLLYLPGKRPVTVAGEFEAAYRGGLLNCFKEKPAPKDLAHRPAGSAAAASGGDDWADVEMDSATGKANVVDRPVAQAAPVASSSSSELTLPKLEYLPSLDSLPRPDELFQRPPYHLIVADYGNKKIVVQGSHSPSLHLLGEYMKRWCRINHQDSRRPPAVEVQYNQSCWGASPMFDSVTLTSEANNIFQFNPALVLAFVEGVLGYDKVSTEQGIWTYRRMVPFKG</sequence>
<evidence type="ECO:0000256" key="1">
    <source>
        <dbReference type="SAM" id="MobiDB-lite"/>
    </source>
</evidence>